<dbReference type="InterPro" id="IPR053185">
    <property type="entry name" value="SET_domain_protein"/>
</dbReference>
<protein>
    <submittedName>
        <fullName evidence="2">SET domain-containing protein</fullName>
    </submittedName>
</protein>
<dbReference type="Pfam" id="PF00856">
    <property type="entry name" value="SET"/>
    <property type="match status" value="1"/>
</dbReference>
<dbReference type="PANTHER" id="PTHR47332">
    <property type="entry name" value="SET DOMAIN-CONTAINING PROTEIN 5"/>
    <property type="match status" value="1"/>
</dbReference>
<evidence type="ECO:0000259" key="1">
    <source>
        <dbReference type="PROSITE" id="PS50280"/>
    </source>
</evidence>
<reference evidence="2 3" key="1">
    <citation type="submission" date="2016-07" db="EMBL/GenBank/DDBJ databases">
        <title>Draft genome of the white-rot fungus Obba rivulosa 3A-2.</title>
        <authorList>
            <consortium name="DOE Joint Genome Institute"/>
            <person name="Miettinen O."/>
            <person name="Riley R."/>
            <person name="Acob R."/>
            <person name="Barry K."/>
            <person name="Cullen D."/>
            <person name="De Vries R."/>
            <person name="Hainaut M."/>
            <person name="Hatakka A."/>
            <person name="Henrissat B."/>
            <person name="Hilden K."/>
            <person name="Kuo R."/>
            <person name="Labutti K."/>
            <person name="Lipzen A."/>
            <person name="Makela M.R."/>
            <person name="Sandor L."/>
            <person name="Spatafora J.W."/>
            <person name="Grigoriev I.V."/>
            <person name="Hibbett D.S."/>
        </authorList>
    </citation>
    <scope>NUCLEOTIDE SEQUENCE [LARGE SCALE GENOMIC DNA]</scope>
    <source>
        <strain evidence="2 3">3A-2</strain>
    </source>
</reference>
<dbReference type="InterPro" id="IPR046341">
    <property type="entry name" value="SET_dom_sf"/>
</dbReference>
<evidence type="ECO:0000313" key="3">
    <source>
        <dbReference type="Proteomes" id="UP000250043"/>
    </source>
</evidence>
<gene>
    <name evidence="2" type="ORF">OBBRIDRAFT_727800</name>
</gene>
<dbReference type="CDD" id="cd20071">
    <property type="entry name" value="SET_SMYD"/>
    <property type="match status" value="1"/>
</dbReference>
<dbReference type="PROSITE" id="PS50280">
    <property type="entry name" value="SET"/>
    <property type="match status" value="1"/>
</dbReference>
<dbReference type="SUPFAM" id="SSF82199">
    <property type="entry name" value="SET domain"/>
    <property type="match status" value="1"/>
</dbReference>
<feature type="domain" description="SET" evidence="1">
    <location>
        <begin position="7"/>
        <end position="164"/>
    </location>
</feature>
<sequence>MPLKTPSPLRYRILQPADGRYIGLGMFATADFDVGDLILQERALLITTQFIPPGPNGYSAADAALHMAVYEQMLPACRTAYLSLSNSFPSEQQEITGILNTNALYIGALPGYDGACGGVFNDISRINHSCCPNAVFRWDLASFSGQVHALAPVRCGEQIYLSYVDMCNPRKVRQQLLLDKYKFHCTCASCMLRGAGSQYSDLRRAFIAAQAAEDISERKTDDDVLAWTSNPALPERMLVDAAEIWLAWMLEERVMEERLCRVVLSRLCKAYAALEDEEGVKRCARHAAALEKAWIGHDGGWLAVAANPRNTLWWGLRTMPRF</sequence>
<name>A0A8E2B534_9APHY</name>
<dbReference type="Gene3D" id="2.170.270.10">
    <property type="entry name" value="SET domain"/>
    <property type="match status" value="1"/>
</dbReference>
<dbReference type="Gene3D" id="1.25.40.10">
    <property type="entry name" value="Tetratricopeptide repeat domain"/>
    <property type="match status" value="1"/>
</dbReference>
<dbReference type="InterPro" id="IPR011990">
    <property type="entry name" value="TPR-like_helical_dom_sf"/>
</dbReference>
<dbReference type="EMBL" id="KV722376">
    <property type="protein sequence ID" value="OCH91995.1"/>
    <property type="molecule type" value="Genomic_DNA"/>
</dbReference>
<dbReference type="Proteomes" id="UP000250043">
    <property type="component" value="Unassembled WGS sequence"/>
</dbReference>
<dbReference type="OrthoDB" id="5945798at2759"/>
<dbReference type="PANTHER" id="PTHR47332:SF4">
    <property type="entry name" value="SET DOMAIN-CONTAINING PROTEIN 5"/>
    <property type="match status" value="1"/>
</dbReference>
<dbReference type="InterPro" id="IPR001214">
    <property type="entry name" value="SET_dom"/>
</dbReference>
<dbReference type="AlphaFoldDB" id="A0A8E2B534"/>
<keyword evidence="3" id="KW-1185">Reference proteome</keyword>
<proteinExistence type="predicted"/>
<organism evidence="2 3">
    <name type="scientific">Obba rivulosa</name>
    <dbReference type="NCBI Taxonomy" id="1052685"/>
    <lineage>
        <taxon>Eukaryota</taxon>
        <taxon>Fungi</taxon>
        <taxon>Dikarya</taxon>
        <taxon>Basidiomycota</taxon>
        <taxon>Agaricomycotina</taxon>
        <taxon>Agaricomycetes</taxon>
        <taxon>Polyporales</taxon>
        <taxon>Gelatoporiaceae</taxon>
        <taxon>Obba</taxon>
    </lineage>
</organism>
<accession>A0A8E2B534</accession>
<evidence type="ECO:0000313" key="2">
    <source>
        <dbReference type="EMBL" id="OCH91995.1"/>
    </source>
</evidence>